<evidence type="ECO:0000313" key="4">
    <source>
        <dbReference type="Proteomes" id="UP000269019"/>
    </source>
</evidence>
<dbReference type="Proteomes" id="UP000269019">
    <property type="component" value="Chromosome"/>
</dbReference>
<sequence length="257" mass="27466">MITIDIFSDIVCPFCYLGKQRLQHVIDQLDLADEVQITMRSFELDQQAHDYDGTPIEALLAKKYSIPLEQARSINRSIADQGAQLGLHYDFAAMKHTNTLRAHQLAHYAAEHGLGNALMEALFQAYFSEGLLISDPAVLVDVAVKVGLDRAGAQAAIADDAPYVAAVRQDEAVAAQLGITSVPTFIFNNRFAVSGAQPEEVFYAAFAQLRGENSEVAAGSSSQSPSSQDDSAGGDVAADAEGDFTDGCCAADGCCRQ</sequence>
<dbReference type="InterPro" id="IPR001853">
    <property type="entry name" value="DSBA-like_thioredoxin_dom"/>
</dbReference>
<dbReference type="SUPFAM" id="SSF52833">
    <property type="entry name" value="Thioredoxin-like"/>
    <property type="match status" value="1"/>
</dbReference>
<organism evidence="3 4">
    <name type="scientific">Corynebacterium choanae</name>
    <dbReference type="NCBI Taxonomy" id="1862358"/>
    <lineage>
        <taxon>Bacteria</taxon>
        <taxon>Bacillati</taxon>
        <taxon>Actinomycetota</taxon>
        <taxon>Actinomycetes</taxon>
        <taxon>Mycobacteriales</taxon>
        <taxon>Corynebacteriaceae</taxon>
        <taxon>Corynebacterium</taxon>
    </lineage>
</organism>
<accession>A0A3G6J923</accession>
<reference evidence="3 4" key="1">
    <citation type="submission" date="2018-11" db="EMBL/GenBank/DDBJ databases">
        <authorList>
            <person name="Kleinhagauer T."/>
            <person name="Glaeser S.P."/>
            <person name="Spergser J."/>
            <person name="Ruckert C."/>
            <person name="Kaempfer P."/>
            <person name="Busse H.-J."/>
        </authorList>
    </citation>
    <scope>NUCLEOTIDE SEQUENCE [LARGE SCALE GENOMIC DNA]</scope>
    <source>
        <strain evidence="3 4">200CH</strain>
    </source>
</reference>
<proteinExistence type="predicted"/>
<dbReference type="Gene3D" id="3.40.30.10">
    <property type="entry name" value="Glutaredoxin"/>
    <property type="match status" value="1"/>
</dbReference>
<dbReference type="InterPro" id="IPR036249">
    <property type="entry name" value="Thioredoxin-like_sf"/>
</dbReference>
<dbReference type="AlphaFoldDB" id="A0A3G6J923"/>
<dbReference type="PANTHER" id="PTHR13887:SF41">
    <property type="entry name" value="THIOREDOXIN SUPERFAMILY PROTEIN"/>
    <property type="match status" value="1"/>
</dbReference>
<protein>
    <submittedName>
        <fullName evidence="3">DSBA-like thioredoxin domain protein</fullName>
    </submittedName>
</protein>
<evidence type="ECO:0000313" key="3">
    <source>
        <dbReference type="EMBL" id="AZA14625.1"/>
    </source>
</evidence>
<gene>
    <name evidence="3" type="ORF">CCHOA_11255</name>
</gene>
<dbReference type="EMBL" id="CP033896">
    <property type="protein sequence ID" value="AZA14625.1"/>
    <property type="molecule type" value="Genomic_DNA"/>
</dbReference>
<evidence type="ECO:0000259" key="2">
    <source>
        <dbReference type="Pfam" id="PF01323"/>
    </source>
</evidence>
<dbReference type="RefSeq" id="WP_123930220.1">
    <property type="nucleotide sequence ID" value="NZ_CP033896.1"/>
</dbReference>
<dbReference type="CDD" id="cd03024">
    <property type="entry name" value="DsbA_FrnE"/>
    <property type="match status" value="1"/>
</dbReference>
<feature type="domain" description="DSBA-like thioredoxin" evidence="2">
    <location>
        <begin position="3"/>
        <end position="205"/>
    </location>
</feature>
<dbReference type="OrthoDB" id="9799122at2"/>
<dbReference type="GO" id="GO:0016491">
    <property type="term" value="F:oxidoreductase activity"/>
    <property type="evidence" value="ECO:0007669"/>
    <property type="project" value="InterPro"/>
</dbReference>
<feature type="region of interest" description="Disordered" evidence="1">
    <location>
        <begin position="216"/>
        <end position="238"/>
    </location>
</feature>
<dbReference type="PANTHER" id="PTHR13887">
    <property type="entry name" value="GLUTATHIONE S-TRANSFERASE KAPPA"/>
    <property type="match status" value="1"/>
</dbReference>
<keyword evidence="4" id="KW-1185">Reference proteome</keyword>
<feature type="compositionally biased region" description="Low complexity" evidence="1">
    <location>
        <begin position="217"/>
        <end position="237"/>
    </location>
</feature>
<evidence type="ECO:0000256" key="1">
    <source>
        <dbReference type="SAM" id="MobiDB-lite"/>
    </source>
</evidence>
<dbReference type="Pfam" id="PF01323">
    <property type="entry name" value="DSBA"/>
    <property type="match status" value="1"/>
</dbReference>
<dbReference type="KEGG" id="ccho:CCHOA_11255"/>
<name>A0A3G6J923_9CORY</name>